<dbReference type="AlphaFoldDB" id="A0A0W8E3N0"/>
<organism evidence="1">
    <name type="scientific">hydrocarbon metagenome</name>
    <dbReference type="NCBI Taxonomy" id="938273"/>
    <lineage>
        <taxon>unclassified sequences</taxon>
        <taxon>metagenomes</taxon>
        <taxon>ecological metagenomes</taxon>
    </lineage>
</organism>
<evidence type="ECO:0008006" key="2">
    <source>
        <dbReference type="Google" id="ProtNLM"/>
    </source>
</evidence>
<proteinExistence type="predicted"/>
<dbReference type="EMBL" id="LNQE01001888">
    <property type="protein sequence ID" value="KUG03256.1"/>
    <property type="molecule type" value="Genomic_DNA"/>
</dbReference>
<comment type="caution">
    <text evidence="1">The sequence shown here is derived from an EMBL/GenBank/DDBJ whole genome shotgun (WGS) entry which is preliminary data.</text>
</comment>
<reference evidence="1" key="1">
    <citation type="journal article" date="2015" name="Proc. Natl. Acad. Sci. U.S.A.">
        <title>Networks of energetic and metabolic interactions define dynamics in microbial communities.</title>
        <authorList>
            <person name="Embree M."/>
            <person name="Liu J.K."/>
            <person name="Al-Bassam M.M."/>
            <person name="Zengler K."/>
        </authorList>
    </citation>
    <scope>NUCLEOTIDE SEQUENCE</scope>
</reference>
<gene>
    <name evidence="1" type="ORF">ASZ90_019355</name>
</gene>
<name>A0A0W8E3N0_9ZZZZ</name>
<accession>A0A0W8E3N0</accession>
<sequence length="90" mass="10189">MEYKLCNIAEQLVWQEIDNVLEQKPDACGCDKCRADIAAYALNKVKPQYVVSRKGEVFARTQSLENSFRVGLLVAITEAVEIVTAYPRHE</sequence>
<dbReference type="InterPro" id="IPR019657">
    <property type="entry name" value="ComFB"/>
</dbReference>
<dbReference type="Pfam" id="PF10719">
    <property type="entry name" value="ComFB"/>
    <property type="match status" value="1"/>
</dbReference>
<protein>
    <recommendedName>
        <fullName evidence="2">Competence protein ComFB</fullName>
    </recommendedName>
</protein>
<evidence type="ECO:0000313" key="1">
    <source>
        <dbReference type="EMBL" id="KUG03256.1"/>
    </source>
</evidence>